<reference evidence="2" key="1">
    <citation type="submission" date="2015-11" db="EMBL/GenBank/DDBJ databases">
        <title>De novo transcriptome assembly of four potential Pierce s Disease insect vectors from Arizona vineyards.</title>
        <authorList>
            <person name="Tassone E.E."/>
        </authorList>
    </citation>
    <scope>NUCLEOTIDE SEQUENCE</scope>
</reference>
<feature type="compositionally biased region" description="Polar residues" evidence="1">
    <location>
        <begin position="384"/>
        <end position="394"/>
    </location>
</feature>
<feature type="compositionally biased region" description="Basic and acidic residues" evidence="1">
    <location>
        <begin position="977"/>
        <end position="1021"/>
    </location>
</feature>
<feature type="region of interest" description="Disordered" evidence="1">
    <location>
        <begin position="572"/>
        <end position="599"/>
    </location>
</feature>
<feature type="compositionally biased region" description="Basic and acidic residues" evidence="1">
    <location>
        <begin position="1058"/>
        <end position="1068"/>
    </location>
</feature>
<name>A0A1B6KD43_9HEMI</name>
<feature type="compositionally biased region" description="Basic residues" evidence="1">
    <location>
        <begin position="1045"/>
        <end position="1056"/>
    </location>
</feature>
<feature type="compositionally biased region" description="Basic and acidic residues" evidence="1">
    <location>
        <begin position="898"/>
        <end position="919"/>
    </location>
</feature>
<feature type="region of interest" description="Disordered" evidence="1">
    <location>
        <begin position="172"/>
        <end position="314"/>
    </location>
</feature>
<feature type="compositionally biased region" description="Polar residues" evidence="1">
    <location>
        <begin position="572"/>
        <end position="597"/>
    </location>
</feature>
<organism evidence="2">
    <name type="scientific">Graphocephala atropunctata</name>
    <dbReference type="NCBI Taxonomy" id="36148"/>
    <lineage>
        <taxon>Eukaryota</taxon>
        <taxon>Metazoa</taxon>
        <taxon>Ecdysozoa</taxon>
        <taxon>Arthropoda</taxon>
        <taxon>Hexapoda</taxon>
        <taxon>Insecta</taxon>
        <taxon>Pterygota</taxon>
        <taxon>Neoptera</taxon>
        <taxon>Paraneoptera</taxon>
        <taxon>Hemiptera</taxon>
        <taxon>Auchenorrhyncha</taxon>
        <taxon>Membracoidea</taxon>
        <taxon>Cicadellidae</taxon>
        <taxon>Cicadellinae</taxon>
        <taxon>Cicadellini</taxon>
        <taxon>Graphocephala</taxon>
    </lineage>
</organism>
<feature type="region of interest" description="Disordered" evidence="1">
    <location>
        <begin position="836"/>
        <end position="859"/>
    </location>
</feature>
<evidence type="ECO:0000256" key="1">
    <source>
        <dbReference type="SAM" id="MobiDB-lite"/>
    </source>
</evidence>
<sequence>NDLNRLFNQFRKSPAEDLFFLEQFSLPQRELAFYMCKEHGFLGRYFGKKLVCVYKRKSPGEIFKKLNSTNSKENEKYKLYLPQAKLNPSVVAASQTQSRAMEKDFSNLFDPKPAESRRFDQILPIQERSATQFQRAPLKLNQNTVTSLNQRQENVRTDSLVGQYNHKSFERFETVPSTSSQREQVYSGMTGSNERFETNTGRSGYSEKGSRNLQFNQTDPGQMSEQEMWQRGYTRDKRSYEDAGFGDGGREENCRSPKMNRRNEKIRGLVEPRDKTWMEGEQRRCREKEPNASTRFEERSGFTESRSRTEFRNEATSKPYNHEIDVWLETEPVPPSNYFEEIPNSIQPRNVTKQMFDSTLKNKGVSELYETNTTSREYDKGSKQCLNKPNSVDESGNRPFYGVPNRKEPEQQWNQNLKVSNQQFGFSNFLDKSSDLRSSSQQMKEQLWNKSSQFSSLGKYDQLGKQTDTSSKSFVEEENQFKRYKFDLINNQSSNMVELSNDQKSSLSHPFVSSSNFRNASVPVEQQWNLRNNPGIESNSSILRERQLVAPIVLEKDRDDRISNPFFSSSKFRNSSVPAEQQWNPSNNPGIEKNSSIWGERQPAAPILLQKDRDDRIYHQQMNVSLNTYNNQFNRSAKEKSSEEQPANVSNLFDRGENFRIRNQQNKLDSNVKDFGSYFDKGPGFTNNGISNSSQCNTDFRQPIDQFWNRNANIVNDQRPEPQQNHQPVQQRKEVNLLFDLPPVNNLPNSSLSKPNDFKNESYNKRTEKCSEIKDMVTEFKKKNQSEQIERKESNLFNYGVRASNQEELNKRNPQQRDMEQYCPFEQADVFDISGRTSDIHSPQTGNQSGTSYLDGRRQDRNSYQYHEDKRYGEPNEGKQKTVKDVTGSYGDLATFEGCDRDGFNQRRRSGWDKDEESVHQQLNFPNPSVRKTDSKSTENEVNKQQNDRKIGYNLTNLFDMDKGLGKDSKSTSQAANRRDRDHRYDRGNSRVYAREETLKKTDIKRSYDQRQSEPNRERNPAKPYDYGRSQGPRNPRFQPNRDRSPHRRDKKRGHSFSKLEKYGKKPK</sequence>
<feature type="compositionally biased region" description="Polar residues" evidence="1">
    <location>
        <begin position="836"/>
        <end position="852"/>
    </location>
</feature>
<gene>
    <name evidence="2" type="ORF">g.37690</name>
</gene>
<proteinExistence type="predicted"/>
<feature type="compositionally biased region" description="Basic and acidic residues" evidence="1">
    <location>
        <begin position="248"/>
        <end position="314"/>
    </location>
</feature>
<evidence type="ECO:0000313" key="2">
    <source>
        <dbReference type="EMBL" id="JAT09356.1"/>
    </source>
</evidence>
<feature type="compositionally biased region" description="Polar residues" evidence="1">
    <location>
        <begin position="175"/>
        <end position="203"/>
    </location>
</feature>
<feature type="compositionally biased region" description="Basic and acidic residues" evidence="1">
    <location>
        <begin position="931"/>
        <end position="951"/>
    </location>
</feature>
<feature type="region of interest" description="Disordered" evidence="1">
    <location>
        <begin position="372"/>
        <end position="407"/>
    </location>
</feature>
<feature type="non-terminal residue" evidence="2">
    <location>
        <position position="1"/>
    </location>
</feature>
<feature type="region of interest" description="Disordered" evidence="1">
    <location>
        <begin position="895"/>
        <end position="1068"/>
    </location>
</feature>
<feature type="compositionally biased region" description="Basic and acidic residues" evidence="1">
    <location>
        <begin position="960"/>
        <end position="970"/>
    </location>
</feature>
<dbReference type="AlphaFoldDB" id="A0A1B6KD43"/>
<protein>
    <submittedName>
        <fullName evidence="2">Uncharacterized protein</fullName>
    </submittedName>
</protein>
<accession>A0A1B6KD43</accession>
<feature type="compositionally biased region" description="Polar residues" evidence="1">
    <location>
        <begin position="211"/>
        <end position="227"/>
    </location>
</feature>
<dbReference type="EMBL" id="GEBQ01030621">
    <property type="protein sequence ID" value="JAT09356.1"/>
    <property type="molecule type" value="Transcribed_RNA"/>
</dbReference>